<dbReference type="Proteomes" id="UP000807342">
    <property type="component" value="Unassembled WGS sequence"/>
</dbReference>
<feature type="transmembrane region" description="Helical" evidence="2">
    <location>
        <begin position="92"/>
        <end position="109"/>
    </location>
</feature>
<dbReference type="AlphaFoldDB" id="A0A9P5X3B3"/>
<comment type="caution">
    <text evidence="4">The sequence shown here is derived from an EMBL/GenBank/DDBJ whole genome shotgun (WGS) entry which is preliminary data.</text>
</comment>
<proteinExistence type="predicted"/>
<dbReference type="PANTHER" id="PTHR35043">
    <property type="entry name" value="TRANSCRIPTION FACTOR DOMAIN-CONTAINING PROTEIN"/>
    <property type="match status" value="1"/>
</dbReference>
<reference evidence="4" key="1">
    <citation type="submission" date="2020-11" db="EMBL/GenBank/DDBJ databases">
        <authorList>
            <consortium name="DOE Joint Genome Institute"/>
            <person name="Ahrendt S."/>
            <person name="Riley R."/>
            <person name="Andreopoulos W."/>
            <person name="Labutti K."/>
            <person name="Pangilinan J."/>
            <person name="Ruiz-Duenas F.J."/>
            <person name="Barrasa J.M."/>
            <person name="Sanchez-Garcia M."/>
            <person name="Camarero S."/>
            <person name="Miyauchi S."/>
            <person name="Serrano A."/>
            <person name="Linde D."/>
            <person name="Babiker R."/>
            <person name="Drula E."/>
            <person name="Ayuso-Fernandez I."/>
            <person name="Pacheco R."/>
            <person name="Padilla G."/>
            <person name="Ferreira P."/>
            <person name="Barriuso J."/>
            <person name="Kellner H."/>
            <person name="Castanera R."/>
            <person name="Alfaro M."/>
            <person name="Ramirez L."/>
            <person name="Pisabarro A.G."/>
            <person name="Kuo A."/>
            <person name="Tritt A."/>
            <person name="Lipzen A."/>
            <person name="He G."/>
            <person name="Yan M."/>
            <person name="Ng V."/>
            <person name="Cullen D."/>
            <person name="Martin F."/>
            <person name="Rosso M.-N."/>
            <person name="Henrissat B."/>
            <person name="Hibbett D."/>
            <person name="Martinez A.T."/>
            <person name="Grigoriev I.V."/>
        </authorList>
    </citation>
    <scope>NUCLEOTIDE SEQUENCE</scope>
    <source>
        <strain evidence="4">MF-IS2</strain>
    </source>
</reference>
<name>A0A9P5X3B3_9AGAR</name>
<keyword evidence="3" id="KW-0732">Signal</keyword>
<feature type="transmembrane region" description="Helical" evidence="2">
    <location>
        <begin position="322"/>
        <end position="341"/>
    </location>
</feature>
<dbReference type="EMBL" id="MU151601">
    <property type="protein sequence ID" value="KAF9442587.1"/>
    <property type="molecule type" value="Genomic_DNA"/>
</dbReference>
<evidence type="ECO:0000256" key="1">
    <source>
        <dbReference type="SAM" id="MobiDB-lite"/>
    </source>
</evidence>
<organism evidence="4 5">
    <name type="scientific">Macrolepiota fuliginosa MF-IS2</name>
    <dbReference type="NCBI Taxonomy" id="1400762"/>
    <lineage>
        <taxon>Eukaryota</taxon>
        <taxon>Fungi</taxon>
        <taxon>Dikarya</taxon>
        <taxon>Basidiomycota</taxon>
        <taxon>Agaricomycotina</taxon>
        <taxon>Agaricomycetes</taxon>
        <taxon>Agaricomycetidae</taxon>
        <taxon>Agaricales</taxon>
        <taxon>Agaricineae</taxon>
        <taxon>Agaricaceae</taxon>
        <taxon>Macrolepiota</taxon>
    </lineage>
</organism>
<feature type="region of interest" description="Disordered" evidence="1">
    <location>
        <begin position="262"/>
        <end position="311"/>
    </location>
</feature>
<keyword evidence="5" id="KW-1185">Reference proteome</keyword>
<gene>
    <name evidence="4" type="ORF">P691DRAFT_738804</name>
</gene>
<sequence>MLLFSLFLTFIAVHSAPINSPPFKTPVADPALYHPFLRRDLPQCPDPDNDRTTSGILWSCLATIFACTWSAVHPNLSGPRDSGFQRLRRQVITMICAIIAPELMAVWAMRQRLAAERLKKEFNDRFHDDIPREGWTLTHGFFIQMGGFMVCHNGKPVKVLTFKRMLASIQKGEIDIPVIHEKDIADKNKGDFLTKLLVVGQTTWFVVQCVTRWCLRLPLAELEVLTLAFAALNGIIYWIWWAKPQGVQEPIGLPLKPTASPSLHRETSFDASTDDPEPKLSQPMDIPTPNDPATATRDEAVASGDNPEPAEVNLDTTNLNTSSTAVFFFALSPYLLVRNLIKLAQAIRCRSRHRAEFFIVGRSRVPMFYADDLMQGNMNGLAIIPSIGIGIISGAFHLTLWSSSTFPTFLSHELWKWSALFVTVAPALALVLLPMVSSRSPKIVKTLAAAVYQTSMMLYIVARCVLIYLSFSTILDLPKGVLRDVQWVNLIPHVN</sequence>
<evidence type="ECO:0000256" key="2">
    <source>
        <dbReference type="SAM" id="Phobius"/>
    </source>
</evidence>
<accession>A0A9P5X3B3</accession>
<feature type="transmembrane region" description="Helical" evidence="2">
    <location>
        <begin position="414"/>
        <end position="436"/>
    </location>
</feature>
<feature type="transmembrane region" description="Helical" evidence="2">
    <location>
        <begin position="381"/>
        <end position="402"/>
    </location>
</feature>
<evidence type="ECO:0000313" key="4">
    <source>
        <dbReference type="EMBL" id="KAF9442587.1"/>
    </source>
</evidence>
<evidence type="ECO:0000256" key="3">
    <source>
        <dbReference type="SAM" id="SignalP"/>
    </source>
</evidence>
<feature type="signal peptide" evidence="3">
    <location>
        <begin position="1"/>
        <end position="15"/>
    </location>
</feature>
<feature type="transmembrane region" description="Helical" evidence="2">
    <location>
        <begin position="222"/>
        <end position="240"/>
    </location>
</feature>
<evidence type="ECO:0000313" key="5">
    <source>
        <dbReference type="Proteomes" id="UP000807342"/>
    </source>
</evidence>
<keyword evidence="2" id="KW-0812">Transmembrane</keyword>
<feature type="chain" id="PRO_5040513584" evidence="3">
    <location>
        <begin position="16"/>
        <end position="495"/>
    </location>
</feature>
<dbReference type="OrthoDB" id="9451547at2759"/>
<protein>
    <submittedName>
        <fullName evidence="4">Uncharacterized protein</fullName>
    </submittedName>
</protein>
<keyword evidence="2" id="KW-1133">Transmembrane helix</keyword>
<keyword evidence="2" id="KW-0472">Membrane</keyword>
<feature type="transmembrane region" description="Helical" evidence="2">
    <location>
        <begin position="456"/>
        <end position="475"/>
    </location>
</feature>
<dbReference type="PANTHER" id="PTHR35043:SF7">
    <property type="entry name" value="TRANSCRIPTION FACTOR DOMAIN-CONTAINING PROTEIN"/>
    <property type="match status" value="1"/>
</dbReference>